<dbReference type="InterPro" id="IPR027791">
    <property type="entry name" value="Galactosyl_T_C"/>
</dbReference>
<comment type="similarity">
    <text evidence="3">Belongs to the glycosyltransferase 7 family.</text>
</comment>
<dbReference type="PANTHER" id="PTHR19300:SF57">
    <property type="entry name" value="BETA-1,4-N-ACETYLGALACTOSAMINYLTRANSFERASE"/>
    <property type="match status" value="1"/>
</dbReference>
<dbReference type="Gene3D" id="3.90.550.10">
    <property type="entry name" value="Spore Coat Polysaccharide Biosynthesis Protein SpsA, Chain A"/>
    <property type="match status" value="1"/>
</dbReference>
<dbReference type="PANTHER" id="PTHR19300">
    <property type="entry name" value="BETA-1,4-GALACTOSYLTRANSFERASE"/>
    <property type="match status" value="1"/>
</dbReference>
<evidence type="ECO:0000256" key="6">
    <source>
        <dbReference type="ARBA" id="ARBA00022692"/>
    </source>
</evidence>
<evidence type="ECO:0000256" key="10">
    <source>
        <dbReference type="ARBA" id="ARBA00023180"/>
    </source>
</evidence>
<evidence type="ECO:0000256" key="9">
    <source>
        <dbReference type="ARBA" id="ARBA00023136"/>
    </source>
</evidence>
<dbReference type="GO" id="GO:0005794">
    <property type="term" value="C:Golgi apparatus"/>
    <property type="evidence" value="ECO:0007669"/>
    <property type="project" value="TreeGrafter"/>
</dbReference>
<dbReference type="InterPro" id="IPR027995">
    <property type="entry name" value="Galactosyl_T_N"/>
</dbReference>
<keyword evidence="8" id="KW-1133">Transmembrane helix</keyword>
<dbReference type="Pfam" id="PF13733">
    <property type="entry name" value="Glyco_transf_7N"/>
    <property type="match status" value="1"/>
</dbReference>
<evidence type="ECO:0000256" key="2">
    <source>
        <dbReference type="ARBA" id="ARBA00004922"/>
    </source>
</evidence>
<accession>A0A6C0CJA6</accession>
<feature type="domain" description="Galactosyltransferase N-terminal" evidence="12">
    <location>
        <begin position="8"/>
        <end position="60"/>
    </location>
</feature>
<evidence type="ECO:0000256" key="1">
    <source>
        <dbReference type="ARBA" id="ARBA00004606"/>
    </source>
</evidence>
<feature type="domain" description="Galactosyltransferase C-terminal" evidence="11">
    <location>
        <begin position="74"/>
        <end position="128"/>
    </location>
</feature>
<evidence type="ECO:0008006" key="14">
    <source>
        <dbReference type="Google" id="ProtNLM"/>
    </source>
</evidence>
<keyword evidence="5" id="KW-0808">Transferase</keyword>
<evidence type="ECO:0000313" key="13">
    <source>
        <dbReference type="EMBL" id="QHT04242.1"/>
    </source>
</evidence>
<dbReference type="GO" id="GO:0005975">
    <property type="term" value="P:carbohydrate metabolic process"/>
    <property type="evidence" value="ECO:0007669"/>
    <property type="project" value="InterPro"/>
</dbReference>
<evidence type="ECO:0000259" key="12">
    <source>
        <dbReference type="Pfam" id="PF13733"/>
    </source>
</evidence>
<evidence type="ECO:0000256" key="5">
    <source>
        <dbReference type="ARBA" id="ARBA00022679"/>
    </source>
</evidence>
<dbReference type="GO" id="GO:0016020">
    <property type="term" value="C:membrane"/>
    <property type="evidence" value="ECO:0007669"/>
    <property type="project" value="UniProtKB-SubCell"/>
</dbReference>
<dbReference type="SUPFAM" id="SSF53448">
    <property type="entry name" value="Nucleotide-diphospho-sugar transferases"/>
    <property type="match status" value="1"/>
</dbReference>
<keyword evidence="4" id="KW-0328">Glycosyltransferase</keyword>
<evidence type="ECO:0000256" key="4">
    <source>
        <dbReference type="ARBA" id="ARBA00022676"/>
    </source>
</evidence>
<comment type="pathway">
    <text evidence="2">Protein modification; protein glycosylation.</text>
</comment>
<dbReference type="EMBL" id="MN739425">
    <property type="protein sequence ID" value="QHT04242.1"/>
    <property type="molecule type" value="Genomic_DNA"/>
</dbReference>
<evidence type="ECO:0000256" key="8">
    <source>
        <dbReference type="ARBA" id="ARBA00022989"/>
    </source>
</evidence>
<name>A0A6C0CJA6_9ZZZZ</name>
<dbReference type="PRINTS" id="PR02050">
    <property type="entry name" value="B14GALTRFASE"/>
</dbReference>
<keyword evidence="6" id="KW-0812">Transmembrane</keyword>
<dbReference type="InterPro" id="IPR003859">
    <property type="entry name" value="Galactosyl_T"/>
</dbReference>
<protein>
    <recommendedName>
        <fullName evidence="14">Galactosyltransferase C-terminal domain-containing protein</fullName>
    </recommendedName>
</protein>
<dbReference type="Pfam" id="PF02709">
    <property type="entry name" value="Glyco_transf_7C"/>
    <property type="match status" value="1"/>
</dbReference>
<evidence type="ECO:0000259" key="11">
    <source>
        <dbReference type="Pfam" id="PF02709"/>
    </source>
</evidence>
<keyword evidence="9" id="KW-0472">Membrane</keyword>
<comment type="subcellular location">
    <subcellularLocation>
        <location evidence="1">Membrane</location>
        <topology evidence="1">Single-pass type II membrane protein</topology>
    </subcellularLocation>
</comment>
<dbReference type="AlphaFoldDB" id="A0A6C0CJA6"/>
<evidence type="ECO:0000256" key="3">
    <source>
        <dbReference type="ARBA" id="ARBA00005735"/>
    </source>
</evidence>
<dbReference type="InterPro" id="IPR029044">
    <property type="entry name" value="Nucleotide-diphossugar_trans"/>
</dbReference>
<dbReference type="GO" id="GO:0008378">
    <property type="term" value="F:galactosyltransferase activity"/>
    <property type="evidence" value="ECO:0007669"/>
    <property type="project" value="TreeGrafter"/>
</dbReference>
<keyword evidence="10" id="KW-0325">Glycoprotein</keyword>
<sequence>MEDYNKEDYEIYFSHQLDLRPFNRGAIKNIGFLAMKKKYPNNYKNITFIFHDVDTMPYKKNILNYETQDGIIKHYYGYEFALGGIFSIKGKDFERINGFPNMWGWSMEDNMIQERVLKNGLRIDRSNFFKLGARTILQFTDGITKMINKKEIAGFLNKDYHHGLNSIKNLIFEESGEFINVRNFETETNANAQKYESHDISNPNSNKIRLTHQERHGSNNITIGSMRNMILKR</sequence>
<dbReference type="UniPathway" id="UPA00378"/>
<keyword evidence="7" id="KW-0735">Signal-anchor</keyword>
<proteinExistence type="inferred from homology"/>
<evidence type="ECO:0000256" key="7">
    <source>
        <dbReference type="ARBA" id="ARBA00022968"/>
    </source>
</evidence>
<organism evidence="13">
    <name type="scientific">viral metagenome</name>
    <dbReference type="NCBI Taxonomy" id="1070528"/>
    <lineage>
        <taxon>unclassified sequences</taxon>
        <taxon>metagenomes</taxon>
        <taxon>organismal metagenomes</taxon>
    </lineage>
</organism>
<reference evidence="13" key="1">
    <citation type="journal article" date="2020" name="Nature">
        <title>Giant virus diversity and host interactions through global metagenomics.</title>
        <authorList>
            <person name="Schulz F."/>
            <person name="Roux S."/>
            <person name="Paez-Espino D."/>
            <person name="Jungbluth S."/>
            <person name="Walsh D.A."/>
            <person name="Denef V.J."/>
            <person name="McMahon K.D."/>
            <person name="Konstantinidis K.T."/>
            <person name="Eloe-Fadrosh E.A."/>
            <person name="Kyrpides N.C."/>
            <person name="Woyke T."/>
        </authorList>
    </citation>
    <scope>NUCLEOTIDE SEQUENCE</scope>
    <source>
        <strain evidence="13">GVMAG-M-3300021185-45</strain>
    </source>
</reference>